<dbReference type="EMBL" id="LK023324">
    <property type="protein sequence ID" value="CDS08081.1"/>
    <property type="molecule type" value="Genomic_DNA"/>
</dbReference>
<organism evidence="3">
    <name type="scientific">Lichtheimia ramosa</name>
    <dbReference type="NCBI Taxonomy" id="688394"/>
    <lineage>
        <taxon>Eukaryota</taxon>
        <taxon>Fungi</taxon>
        <taxon>Fungi incertae sedis</taxon>
        <taxon>Mucoromycota</taxon>
        <taxon>Mucoromycotina</taxon>
        <taxon>Mucoromycetes</taxon>
        <taxon>Mucorales</taxon>
        <taxon>Lichtheimiaceae</taxon>
        <taxon>Lichtheimia</taxon>
    </lineage>
</organism>
<dbReference type="OrthoDB" id="2288034at2759"/>
<feature type="compositionally biased region" description="Acidic residues" evidence="1">
    <location>
        <begin position="79"/>
        <end position="90"/>
    </location>
</feature>
<feature type="chain" id="PRO_5001726580" evidence="2">
    <location>
        <begin position="22"/>
        <end position="137"/>
    </location>
</feature>
<dbReference type="AlphaFoldDB" id="A0A077WK11"/>
<evidence type="ECO:0000256" key="2">
    <source>
        <dbReference type="SAM" id="SignalP"/>
    </source>
</evidence>
<evidence type="ECO:0000313" key="3">
    <source>
        <dbReference type="EMBL" id="CDS08081.1"/>
    </source>
</evidence>
<protein>
    <submittedName>
        <fullName evidence="3">Uncharacterized protein</fullName>
    </submittedName>
</protein>
<reference evidence="3" key="1">
    <citation type="journal article" date="2014" name="Genome Announc.">
        <title>De novo whole-genome sequence and genome annotation of Lichtheimia ramosa.</title>
        <authorList>
            <person name="Linde J."/>
            <person name="Schwartze V."/>
            <person name="Binder U."/>
            <person name="Lass-Florl C."/>
            <person name="Voigt K."/>
            <person name="Horn F."/>
        </authorList>
    </citation>
    <scope>NUCLEOTIDE SEQUENCE</scope>
    <source>
        <strain evidence="3">JMRC FSU:6197</strain>
    </source>
</reference>
<feature type="signal peptide" evidence="2">
    <location>
        <begin position="1"/>
        <end position="21"/>
    </location>
</feature>
<sequence>MVQHTSLVAVVLAFFVRNAWTAPAAVASASESASSSNMAPILHLSPNQLDEFKHAGSDSVFDPDLIARVENQAQKVEMTPEEMAEQEEATELLVDQMDQQAAAEEDEEEEMDQKEEEPEEEEAAPELETEEEEDVVA</sequence>
<gene>
    <name evidence="3" type="ORF">LRAMOSA02030</name>
</gene>
<name>A0A077WK11_9FUNG</name>
<feature type="compositionally biased region" description="Acidic residues" evidence="1">
    <location>
        <begin position="103"/>
        <end position="137"/>
    </location>
</feature>
<proteinExistence type="predicted"/>
<evidence type="ECO:0000256" key="1">
    <source>
        <dbReference type="SAM" id="MobiDB-lite"/>
    </source>
</evidence>
<accession>A0A077WK11</accession>
<feature type="region of interest" description="Disordered" evidence="1">
    <location>
        <begin position="78"/>
        <end position="137"/>
    </location>
</feature>
<keyword evidence="2" id="KW-0732">Signal</keyword>